<gene>
    <name evidence="1" type="ORF">RPERSI_LOCUS347</name>
</gene>
<protein>
    <submittedName>
        <fullName evidence="1">15316_t:CDS:1</fullName>
    </submittedName>
</protein>
<accession>A0ACA9KCD8</accession>
<proteinExistence type="predicted"/>
<reference evidence="1" key="1">
    <citation type="submission" date="2021-06" db="EMBL/GenBank/DDBJ databases">
        <authorList>
            <person name="Kallberg Y."/>
            <person name="Tangrot J."/>
            <person name="Rosling A."/>
        </authorList>
    </citation>
    <scope>NUCLEOTIDE SEQUENCE</scope>
    <source>
        <strain evidence="1">MA461A</strain>
    </source>
</reference>
<sequence length="276" mass="31712">MSIVQISKSPLRSIEANTLVENLEPDTTNAKKKRKKNEAASSTSSNNVQNVTNSHSYKSKNTIRQDEQDEQTSNTSSSSSRNSLPENFSDQRSLASNNTPSFPNRSYSPEIINKHIIDELLKTLFSNIQNTAVLDRAALQTWAFGYYHDYNASLRRELRKLVPEFIRKHKLTKTKESTTHQVAQYISESNWMAFMKCHMDVTDVQKIFNDHLDNVVYFTNFIQSAFNLFVQESLLDKEVVNAVKNLNYMTVDLEIFMADGKDKLQKLDLRSLLKLD</sequence>
<name>A0ACA9KCD8_9GLOM</name>
<keyword evidence="2" id="KW-1185">Reference proteome</keyword>
<dbReference type="EMBL" id="CAJVQC010000259">
    <property type="protein sequence ID" value="CAG8465627.1"/>
    <property type="molecule type" value="Genomic_DNA"/>
</dbReference>
<organism evidence="1 2">
    <name type="scientific">Racocetra persica</name>
    <dbReference type="NCBI Taxonomy" id="160502"/>
    <lineage>
        <taxon>Eukaryota</taxon>
        <taxon>Fungi</taxon>
        <taxon>Fungi incertae sedis</taxon>
        <taxon>Mucoromycota</taxon>
        <taxon>Glomeromycotina</taxon>
        <taxon>Glomeromycetes</taxon>
        <taxon>Diversisporales</taxon>
        <taxon>Gigasporaceae</taxon>
        <taxon>Racocetra</taxon>
    </lineage>
</organism>
<dbReference type="Proteomes" id="UP000789920">
    <property type="component" value="Unassembled WGS sequence"/>
</dbReference>
<evidence type="ECO:0000313" key="1">
    <source>
        <dbReference type="EMBL" id="CAG8465627.1"/>
    </source>
</evidence>
<comment type="caution">
    <text evidence="1">The sequence shown here is derived from an EMBL/GenBank/DDBJ whole genome shotgun (WGS) entry which is preliminary data.</text>
</comment>
<evidence type="ECO:0000313" key="2">
    <source>
        <dbReference type="Proteomes" id="UP000789920"/>
    </source>
</evidence>